<protein>
    <submittedName>
        <fullName evidence="3">G_PROTEIN_RECEP_F1_2 domain-containing protein</fullName>
    </submittedName>
</protein>
<organism evidence="2 3">
    <name type="scientific">Steinernema glaseri</name>
    <dbReference type="NCBI Taxonomy" id="37863"/>
    <lineage>
        <taxon>Eukaryota</taxon>
        <taxon>Metazoa</taxon>
        <taxon>Ecdysozoa</taxon>
        <taxon>Nematoda</taxon>
        <taxon>Chromadorea</taxon>
        <taxon>Rhabditida</taxon>
        <taxon>Tylenchina</taxon>
        <taxon>Panagrolaimomorpha</taxon>
        <taxon>Strongyloidoidea</taxon>
        <taxon>Steinernematidae</taxon>
        <taxon>Steinernema</taxon>
    </lineage>
</organism>
<name>A0A1I7ZQF4_9BILA</name>
<keyword evidence="2" id="KW-1185">Reference proteome</keyword>
<dbReference type="WBParaSite" id="L893_g28786.t1">
    <property type="protein sequence ID" value="L893_g28786.t1"/>
    <property type="gene ID" value="L893_g28786"/>
</dbReference>
<keyword evidence="1" id="KW-1133">Transmembrane helix</keyword>
<dbReference type="AlphaFoldDB" id="A0A1I7ZQF4"/>
<feature type="transmembrane region" description="Helical" evidence="1">
    <location>
        <begin position="221"/>
        <end position="249"/>
    </location>
</feature>
<evidence type="ECO:0000313" key="2">
    <source>
        <dbReference type="Proteomes" id="UP000095287"/>
    </source>
</evidence>
<reference evidence="3" key="1">
    <citation type="submission" date="2016-11" db="UniProtKB">
        <authorList>
            <consortium name="WormBaseParasite"/>
        </authorList>
    </citation>
    <scope>IDENTIFICATION</scope>
</reference>
<dbReference type="Proteomes" id="UP000095287">
    <property type="component" value="Unplaced"/>
</dbReference>
<feature type="transmembrane region" description="Helical" evidence="1">
    <location>
        <begin position="255"/>
        <end position="281"/>
    </location>
</feature>
<proteinExistence type="predicted"/>
<evidence type="ECO:0000256" key="1">
    <source>
        <dbReference type="SAM" id="Phobius"/>
    </source>
</evidence>
<feature type="transmembrane region" description="Helical" evidence="1">
    <location>
        <begin position="168"/>
        <end position="192"/>
    </location>
</feature>
<keyword evidence="1" id="KW-0812">Transmembrane</keyword>
<feature type="transmembrane region" description="Helical" evidence="1">
    <location>
        <begin position="134"/>
        <end position="156"/>
    </location>
</feature>
<feature type="transmembrane region" description="Helical" evidence="1">
    <location>
        <begin position="47"/>
        <end position="69"/>
    </location>
</feature>
<feature type="transmembrane region" description="Helical" evidence="1">
    <location>
        <begin position="12"/>
        <end position="35"/>
    </location>
</feature>
<accession>A0A1I7ZQF4</accession>
<keyword evidence="1" id="KW-0472">Membrane</keyword>
<feature type="transmembrane region" description="Helical" evidence="1">
    <location>
        <begin position="89"/>
        <end position="114"/>
    </location>
</feature>
<sequence>MENATLLGSDVTTVTCHAVAILDLLIEPYFLYLVVRYSSPSMAVYRWVLLSVSLCNVSFAVVFGILWAAQASLQGYLLCLPSSYFNSDATVFMLALSTLFLFGQLQLLLIMLFYACSSIFCPFRVQKFRERRTVLLIVAFTVAPCFFIIPCELLMLKQKNCLDLTPGLPMLILVLVMTLYFTSYTCASYYMLYRIGRFLKNPTSMASPQTIAFVRTARRNFISFVLTIVAMDVVPLFLIIICFATFSLLQPKSVLVSALFTVVSTSISGYSFVSTIVTIVVTTPFSKKTVQIFRTVAMSSVLPHDA</sequence>
<evidence type="ECO:0000313" key="3">
    <source>
        <dbReference type="WBParaSite" id="L893_g28786.t1"/>
    </source>
</evidence>